<dbReference type="PANTHER" id="PTHR30024">
    <property type="entry name" value="ALIPHATIC SULFONATES-BINDING PROTEIN-RELATED"/>
    <property type="match status" value="1"/>
</dbReference>
<feature type="compositionally biased region" description="Pro residues" evidence="1">
    <location>
        <begin position="29"/>
        <end position="42"/>
    </location>
</feature>
<dbReference type="Gene3D" id="3.40.190.270">
    <property type="match status" value="1"/>
</dbReference>
<dbReference type="InterPro" id="IPR015168">
    <property type="entry name" value="SsuA/THI5"/>
</dbReference>
<sequence length="338" mass="34986">MGRYACCPAPTVTAVAARAGFLAAEFGPDGPPVPTPRDPVPWGPGGHPGPGTAGLIQESGNVPALRARAHGAPTRLVAISWADEYQAVLARPDSGIGGPADLAGRTVGVPGSPGRRAGLAGVTALRGFDRALRLAGLGLDDVRVRTLPDRTGDGLGVEDEPGVDDHGPAAAALADGTVDAIWVRGTAGLAVRRALRAVEVAALGDHPDPFIRVNNGTPRALTVHAALLADQPELVARHLAALLRAARWTRAGGAEVAQVMAAETGDPAYVHRPRTDFAPDLTGEHLAVLAAQSAFLELHGFINAHVDLGCWTDPRPLQRAWELAADPFPMPDRCRTGT</sequence>
<dbReference type="SUPFAM" id="SSF53850">
    <property type="entry name" value="Periplasmic binding protein-like II"/>
    <property type="match status" value="1"/>
</dbReference>
<proteinExistence type="predicted"/>
<dbReference type="Proteomes" id="UP000236723">
    <property type="component" value="Unassembled WGS sequence"/>
</dbReference>
<dbReference type="Pfam" id="PF09084">
    <property type="entry name" value="NMT1"/>
    <property type="match status" value="1"/>
</dbReference>
<gene>
    <name evidence="3" type="ORF">SAMN04489712_106146</name>
</gene>
<name>A0A1H6B209_9ACTN</name>
<protein>
    <submittedName>
        <fullName evidence="3">ABC-type nitrate/sulfonate/bicarbonate transport system, substrate-binding protein</fullName>
    </submittedName>
</protein>
<feature type="compositionally biased region" description="Gly residues" evidence="1">
    <location>
        <begin position="43"/>
        <end position="52"/>
    </location>
</feature>
<evidence type="ECO:0000313" key="3">
    <source>
        <dbReference type="EMBL" id="SEG54257.1"/>
    </source>
</evidence>
<evidence type="ECO:0000259" key="2">
    <source>
        <dbReference type="Pfam" id="PF09084"/>
    </source>
</evidence>
<dbReference type="OrthoDB" id="2634887at2"/>
<dbReference type="Gene3D" id="3.40.190.10">
    <property type="entry name" value="Periplasmic binding protein-like II"/>
    <property type="match status" value="1"/>
</dbReference>
<dbReference type="PANTHER" id="PTHR30024:SF21">
    <property type="entry name" value="ABC TRANSPORTER SUBSTRATE-BINDING PROTEIN"/>
    <property type="match status" value="1"/>
</dbReference>
<evidence type="ECO:0000256" key="1">
    <source>
        <dbReference type="SAM" id="MobiDB-lite"/>
    </source>
</evidence>
<dbReference type="RefSeq" id="WP_103938670.1">
    <property type="nucleotide sequence ID" value="NZ_FNVO01000006.1"/>
</dbReference>
<dbReference type="AlphaFoldDB" id="A0A1H6B209"/>
<keyword evidence="4" id="KW-1185">Reference proteome</keyword>
<feature type="region of interest" description="Disordered" evidence="1">
    <location>
        <begin position="27"/>
        <end position="56"/>
    </location>
</feature>
<evidence type="ECO:0000313" key="4">
    <source>
        <dbReference type="Proteomes" id="UP000236723"/>
    </source>
</evidence>
<dbReference type="EMBL" id="FNVO01000006">
    <property type="protein sequence ID" value="SEG54257.1"/>
    <property type="molecule type" value="Genomic_DNA"/>
</dbReference>
<feature type="domain" description="SsuA/THI5-like" evidence="2">
    <location>
        <begin position="65"/>
        <end position="129"/>
    </location>
</feature>
<reference evidence="4" key="1">
    <citation type="submission" date="2016-10" db="EMBL/GenBank/DDBJ databases">
        <authorList>
            <person name="Varghese N."/>
            <person name="Submissions S."/>
        </authorList>
    </citation>
    <scope>NUCLEOTIDE SEQUENCE [LARGE SCALE GENOMIC DNA]</scope>
    <source>
        <strain evidence="4">DSM 43163</strain>
    </source>
</reference>
<organism evidence="3 4">
    <name type="scientific">Thermomonospora echinospora</name>
    <dbReference type="NCBI Taxonomy" id="1992"/>
    <lineage>
        <taxon>Bacteria</taxon>
        <taxon>Bacillati</taxon>
        <taxon>Actinomycetota</taxon>
        <taxon>Actinomycetes</taxon>
        <taxon>Streptosporangiales</taxon>
        <taxon>Thermomonosporaceae</taxon>
        <taxon>Thermomonospora</taxon>
    </lineage>
</organism>
<accession>A0A1H6B209</accession>